<evidence type="ECO:0000256" key="2">
    <source>
        <dbReference type="ARBA" id="ARBA00023015"/>
    </source>
</evidence>
<feature type="domain" description="HTH lysR-type" evidence="5">
    <location>
        <begin position="6"/>
        <end position="63"/>
    </location>
</feature>
<evidence type="ECO:0000256" key="1">
    <source>
        <dbReference type="ARBA" id="ARBA00009437"/>
    </source>
</evidence>
<dbReference type="GO" id="GO:0006351">
    <property type="term" value="P:DNA-templated transcription"/>
    <property type="evidence" value="ECO:0007669"/>
    <property type="project" value="TreeGrafter"/>
</dbReference>
<keyword evidence="2" id="KW-0805">Transcription regulation</keyword>
<evidence type="ECO:0000313" key="7">
    <source>
        <dbReference type="Proteomes" id="UP000306719"/>
    </source>
</evidence>
<evidence type="ECO:0000313" key="6">
    <source>
        <dbReference type="EMBL" id="TMP39551.1"/>
    </source>
</evidence>
<dbReference type="Pfam" id="PF03466">
    <property type="entry name" value="LysR_substrate"/>
    <property type="match status" value="1"/>
</dbReference>
<dbReference type="Pfam" id="PF00126">
    <property type="entry name" value="HTH_1"/>
    <property type="match status" value="1"/>
</dbReference>
<dbReference type="InterPro" id="IPR000847">
    <property type="entry name" value="LysR_HTH_N"/>
</dbReference>
<reference evidence="7" key="2">
    <citation type="submission" date="2019-06" db="EMBL/GenBank/DDBJ databases">
        <title>Co-occurence of chitin degradation, pigmentation and bioactivity in marine Pseudoalteromonas.</title>
        <authorList>
            <person name="Sonnenschein E.C."/>
            <person name="Bech P.K."/>
        </authorList>
    </citation>
    <scope>NUCLEOTIDE SEQUENCE [LARGE SCALE GENOMIC DNA]</scope>
    <source>
        <strain evidence="7">S2599</strain>
    </source>
</reference>
<dbReference type="InterPro" id="IPR036388">
    <property type="entry name" value="WH-like_DNA-bd_sf"/>
</dbReference>
<protein>
    <submittedName>
        <fullName evidence="6">LysR family transcriptional regulator</fullName>
    </submittedName>
</protein>
<evidence type="ECO:0000256" key="3">
    <source>
        <dbReference type="ARBA" id="ARBA00023125"/>
    </source>
</evidence>
<dbReference type="InterPro" id="IPR005119">
    <property type="entry name" value="LysR_subst-bd"/>
</dbReference>
<comment type="similarity">
    <text evidence="1">Belongs to the LysR transcriptional regulatory family.</text>
</comment>
<dbReference type="InterPro" id="IPR058163">
    <property type="entry name" value="LysR-type_TF_proteobact-type"/>
</dbReference>
<evidence type="ECO:0000256" key="4">
    <source>
        <dbReference type="ARBA" id="ARBA00023163"/>
    </source>
</evidence>
<dbReference type="RefSeq" id="WP_138543446.1">
    <property type="nucleotide sequence ID" value="NZ_PNCJ01000005.1"/>
</dbReference>
<dbReference type="OrthoDB" id="5877876at2"/>
<comment type="caution">
    <text evidence="6">The sequence shown here is derived from an EMBL/GenBank/DDBJ whole genome shotgun (WGS) entry which is preliminary data.</text>
</comment>
<dbReference type="SUPFAM" id="SSF53850">
    <property type="entry name" value="Periplasmic binding protein-like II"/>
    <property type="match status" value="1"/>
</dbReference>
<reference evidence="6 7" key="1">
    <citation type="submission" date="2018-01" db="EMBL/GenBank/DDBJ databases">
        <authorList>
            <person name="Paulsen S."/>
            <person name="Gram L.K."/>
        </authorList>
    </citation>
    <scope>NUCLEOTIDE SEQUENCE [LARGE SCALE GENOMIC DNA]</scope>
    <source>
        <strain evidence="6 7">S2599</strain>
    </source>
</reference>
<proteinExistence type="inferred from homology"/>
<gene>
    <name evidence="6" type="ORF">CWB98_02890</name>
</gene>
<evidence type="ECO:0000259" key="5">
    <source>
        <dbReference type="PROSITE" id="PS50931"/>
    </source>
</evidence>
<dbReference type="Proteomes" id="UP000306719">
    <property type="component" value="Unassembled WGS sequence"/>
</dbReference>
<organism evidence="6 7">
    <name type="scientific">Pseudoalteromonas rubra</name>
    <dbReference type="NCBI Taxonomy" id="43658"/>
    <lineage>
        <taxon>Bacteria</taxon>
        <taxon>Pseudomonadati</taxon>
        <taxon>Pseudomonadota</taxon>
        <taxon>Gammaproteobacteria</taxon>
        <taxon>Alteromonadales</taxon>
        <taxon>Pseudoalteromonadaceae</taxon>
        <taxon>Pseudoalteromonas</taxon>
    </lineage>
</organism>
<dbReference type="SUPFAM" id="SSF46785">
    <property type="entry name" value="Winged helix' DNA-binding domain"/>
    <property type="match status" value="1"/>
</dbReference>
<dbReference type="EMBL" id="PNCJ01000005">
    <property type="protein sequence ID" value="TMP39551.1"/>
    <property type="molecule type" value="Genomic_DNA"/>
</dbReference>
<dbReference type="PRINTS" id="PR00039">
    <property type="entry name" value="HTHLYSR"/>
</dbReference>
<dbReference type="AlphaFoldDB" id="A0A5S3X4Q6"/>
<dbReference type="FunFam" id="1.10.10.10:FF:000001">
    <property type="entry name" value="LysR family transcriptional regulator"/>
    <property type="match status" value="1"/>
</dbReference>
<keyword evidence="4" id="KW-0804">Transcription</keyword>
<sequence length="300" mass="33237">MAYKMPPFKGLWYFRVAAQLGSFKLAAEALFVTQAAISQQIRALESALGCELFDRQVRKVTLTREGMALLPHLTQAFTQIEQGIEALQAEPQPNVLNLSVLSSFATCWLLPKMPLFNQVNPHLQLRIDPSDAQADFRNGDADIGIRFGLGEYPGLKSELIAEDSVLLVYKPGLIDPDKSLKAQLASLPFIQDICPDAQQAWTALNHNLGNREPKPSQMGIDNAALVLQAAVAGQGAAMLRKSLLEQAISLGQLDVYPHFSWPCRYKYYLVAPAAHFAWPKVQAFRNWLIAQFMKGDSNVT</sequence>
<dbReference type="Gene3D" id="1.10.10.10">
    <property type="entry name" value="Winged helix-like DNA-binding domain superfamily/Winged helix DNA-binding domain"/>
    <property type="match status" value="1"/>
</dbReference>
<dbReference type="PROSITE" id="PS50931">
    <property type="entry name" value="HTH_LYSR"/>
    <property type="match status" value="1"/>
</dbReference>
<dbReference type="PANTHER" id="PTHR30537:SF74">
    <property type="entry name" value="HTH-TYPE TRANSCRIPTIONAL REGULATOR TRPI"/>
    <property type="match status" value="1"/>
</dbReference>
<keyword evidence="3" id="KW-0238">DNA-binding</keyword>
<dbReference type="GO" id="GO:0043565">
    <property type="term" value="F:sequence-specific DNA binding"/>
    <property type="evidence" value="ECO:0007669"/>
    <property type="project" value="TreeGrafter"/>
</dbReference>
<dbReference type="Gene3D" id="3.40.190.10">
    <property type="entry name" value="Periplasmic binding protein-like II"/>
    <property type="match status" value="2"/>
</dbReference>
<accession>A0A5S3X4Q6</accession>
<dbReference type="GO" id="GO:0003700">
    <property type="term" value="F:DNA-binding transcription factor activity"/>
    <property type="evidence" value="ECO:0007669"/>
    <property type="project" value="InterPro"/>
</dbReference>
<name>A0A5S3X4Q6_9GAMM</name>
<dbReference type="InterPro" id="IPR036390">
    <property type="entry name" value="WH_DNA-bd_sf"/>
</dbReference>
<dbReference type="PANTHER" id="PTHR30537">
    <property type="entry name" value="HTH-TYPE TRANSCRIPTIONAL REGULATOR"/>
    <property type="match status" value="1"/>
</dbReference>